<sequence length="76" mass="7891">MFTVTVTAPSLLATSIEPGLTVIEATSGGVESWAWTQEIPAAAKSAAAQGRRNMTVEGIGIGEERPDGSVRIDPVH</sequence>
<evidence type="ECO:0000313" key="1">
    <source>
        <dbReference type="EMBL" id="BCX46808.1"/>
    </source>
</evidence>
<protein>
    <submittedName>
        <fullName evidence="1">Uncharacterized protein</fullName>
    </submittedName>
</protein>
<accession>A0ABN6H4I1</accession>
<evidence type="ECO:0000313" key="2">
    <source>
        <dbReference type="Proteomes" id="UP001374893"/>
    </source>
</evidence>
<dbReference type="EMBL" id="AP024702">
    <property type="protein sequence ID" value="BCX46808.1"/>
    <property type="molecule type" value="Genomic_DNA"/>
</dbReference>
<dbReference type="Proteomes" id="UP001374893">
    <property type="component" value="Chromosome"/>
</dbReference>
<proteinExistence type="predicted"/>
<reference evidence="1 2" key="1">
    <citation type="submission" date="2021-06" db="EMBL/GenBank/DDBJ databases">
        <title>Complete genome of Haloferula helveola possessing various polysaccharide degrading enzymes.</title>
        <authorList>
            <person name="Takami H."/>
            <person name="Huang C."/>
            <person name="Hamasaki K."/>
        </authorList>
    </citation>
    <scope>NUCLEOTIDE SEQUENCE [LARGE SCALE GENOMIC DNA]</scope>
    <source>
        <strain evidence="1 2">CN-1</strain>
    </source>
</reference>
<organism evidence="1 2">
    <name type="scientific">Haloferula helveola</name>
    <dbReference type="NCBI Taxonomy" id="490095"/>
    <lineage>
        <taxon>Bacteria</taxon>
        <taxon>Pseudomonadati</taxon>
        <taxon>Verrucomicrobiota</taxon>
        <taxon>Verrucomicrobiia</taxon>
        <taxon>Verrucomicrobiales</taxon>
        <taxon>Verrucomicrobiaceae</taxon>
        <taxon>Haloferula</taxon>
    </lineage>
</organism>
<name>A0ABN6H4I1_9BACT</name>
<gene>
    <name evidence="1" type="ORF">HAHE_07160</name>
</gene>
<keyword evidence="2" id="KW-1185">Reference proteome</keyword>